<gene>
    <name evidence="2" type="ORF">Pfra01_002886500</name>
</gene>
<organism evidence="2 3">
    <name type="scientific">Phytophthora fragariaefolia</name>
    <dbReference type="NCBI Taxonomy" id="1490495"/>
    <lineage>
        <taxon>Eukaryota</taxon>
        <taxon>Sar</taxon>
        <taxon>Stramenopiles</taxon>
        <taxon>Oomycota</taxon>
        <taxon>Peronosporomycetes</taxon>
        <taxon>Peronosporales</taxon>
        <taxon>Peronosporaceae</taxon>
        <taxon>Phytophthora</taxon>
    </lineage>
</organism>
<name>A0A9W7D9F4_9STRA</name>
<reference evidence="2" key="1">
    <citation type="submission" date="2023-04" db="EMBL/GenBank/DDBJ databases">
        <title>Phytophthora fragariaefolia NBRC 109709.</title>
        <authorList>
            <person name="Ichikawa N."/>
            <person name="Sato H."/>
            <person name="Tonouchi N."/>
        </authorList>
    </citation>
    <scope>NUCLEOTIDE SEQUENCE</scope>
    <source>
        <strain evidence="2">NBRC 109709</strain>
    </source>
</reference>
<dbReference type="Proteomes" id="UP001165121">
    <property type="component" value="Unassembled WGS sequence"/>
</dbReference>
<feature type="region of interest" description="Disordered" evidence="1">
    <location>
        <begin position="1"/>
        <end position="23"/>
    </location>
</feature>
<dbReference type="AlphaFoldDB" id="A0A9W7D9F4"/>
<evidence type="ECO:0000256" key="1">
    <source>
        <dbReference type="SAM" id="MobiDB-lite"/>
    </source>
</evidence>
<evidence type="ECO:0000313" key="3">
    <source>
        <dbReference type="Proteomes" id="UP001165121"/>
    </source>
</evidence>
<protein>
    <submittedName>
        <fullName evidence="2">Unnamed protein product</fullName>
    </submittedName>
</protein>
<proteinExistence type="predicted"/>
<sequence>MSSSAGGGRSAPSRTVGDYSSRPSFKPFGGFGGGEILSNMIRTLGPDSTINNSLDDPASCPLCASQWGWRRREDATGLVYHTSLIVWRLLNASRSPSLLR</sequence>
<accession>A0A9W7D9F4</accession>
<dbReference type="EMBL" id="BSXT01011109">
    <property type="protein sequence ID" value="GMF82341.1"/>
    <property type="molecule type" value="Genomic_DNA"/>
</dbReference>
<evidence type="ECO:0000313" key="2">
    <source>
        <dbReference type="EMBL" id="GMF82341.1"/>
    </source>
</evidence>
<keyword evidence="3" id="KW-1185">Reference proteome</keyword>
<comment type="caution">
    <text evidence="2">The sequence shown here is derived from an EMBL/GenBank/DDBJ whole genome shotgun (WGS) entry which is preliminary data.</text>
</comment>